<dbReference type="EMBL" id="KN817562">
    <property type="protein sequence ID" value="KJA20953.1"/>
    <property type="molecule type" value="Genomic_DNA"/>
</dbReference>
<gene>
    <name evidence="2" type="ORF">HYPSUDRAFT_42552</name>
</gene>
<sequence length="67" mass="7296">MHNQTLQYSPGVTNAPRMRTVALPEQLKEDEIYVAMSMRASAPIREGTALGLSNTLTKSTEPGVAHQ</sequence>
<keyword evidence="3" id="KW-1185">Reference proteome</keyword>
<accession>A0A0D2MBZ5</accession>
<dbReference type="AlphaFoldDB" id="A0A0D2MBZ5"/>
<name>A0A0D2MBZ5_HYPSF</name>
<feature type="compositionally biased region" description="Polar residues" evidence="1">
    <location>
        <begin position="51"/>
        <end position="60"/>
    </location>
</feature>
<dbReference type="Proteomes" id="UP000054270">
    <property type="component" value="Unassembled WGS sequence"/>
</dbReference>
<reference evidence="3" key="1">
    <citation type="submission" date="2014-04" db="EMBL/GenBank/DDBJ databases">
        <title>Evolutionary Origins and Diversification of the Mycorrhizal Mutualists.</title>
        <authorList>
            <consortium name="DOE Joint Genome Institute"/>
            <consortium name="Mycorrhizal Genomics Consortium"/>
            <person name="Kohler A."/>
            <person name="Kuo A."/>
            <person name="Nagy L.G."/>
            <person name="Floudas D."/>
            <person name="Copeland A."/>
            <person name="Barry K.W."/>
            <person name="Cichocki N."/>
            <person name="Veneault-Fourrey C."/>
            <person name="LaButti K."/>
            <person name="Lindquist E.A."/>
            <person name="Lipzen A."/>
            <person name="Lundell T."/>
            <person name="Morin E."/>
            <person name="Murat C."/>
            <person name="Riley R."/>
            <person name="Ohm R."/>
            <person name="Sun H."/>
            <person name="Tunlid A."/>
            <person name="Henrissat B."/>
            <person name="Grigoriev I.V."/>
            <person name="Hibbett D.S."/>
            <person name="Martin F."/>
        </authorList>
    </citation>
    <scope>NUCLEOTIDE SEQUENCE [LARGE SCALE GENOMIC DNA]</scope>
    <source>
        <strain evidence="3">FD-334 SS-4</strain>
    </source>
</reference>
<protein>
    <submittedName>
        <fullName evidence="2">Uncharacterized protein</fullName>
    </submittedName>
</protein>
<evidence type="ECO:0000313" key="2">
    <source>
        <dbReference type="EMBL" id="KJA20953.1"/>
    </source>
</evidence>
<organism evidence="2 3">
    <name type="scientific">Hypholoma sublateritium (strain FD-334 SS-4)</name>
    <dbReference type="NCBI Taxonomy" id="945553"/>
    <lineage>
        <taxon>Eukaryota</taxon>
        <taxon>Fungi</taxon>
        <taxon>Dikarya</taxon>
        <taxon>Basidiomycota</taxon>
        <taxon>Agaricomycotina</taxon>
        <taxon>Agaricomycetes</taxon>
        <taxon>Agaricomycetidae</taxon>
        <taxon>Agaricales</taxon>
        <taxon>Agaricineae</taxon>
        <taxon>Strophariaceae</taxon>
        <taxon>Hypholoma</taxon>
    </lineage>
</organism>
<feature type="region of interest" description="Disordered" evidence="1">
    <location>
        <begin position="48"/>
        <end position="67"/>
    </location>
</feature>
<evidence type="ECO:0000313" key="3">
    <source>
        <dbReference type="Proteomes" id="UP000054270"/>
    </source>
</evidence>
<proteinExistence type="predicted"/>
<evidence type="ECO:0000256" key="1">
    <source>
        <dbReference type="SAM" id="MobiDB-lite"/>
    </source>
</evidence>